<name>A0ACB9WND5_CHAAC</name>
<protein>
    <submittedName>
        <fullName evidence="1">Uncharacterized protein</fullName>
    </submittedName>
</protein>
<sequence length="199" mass="22452">MIFGIHLNSRFIVPSVPLVLIGLVVFAVSGIFGDPIYECLQDTDYSELLDIVDKGLPPTKTPRHIAIVGGGHRWTDCCKDLRRCRTYVVYVDQKVTIIEASNRIGGRVETFRNNREGWYAEIGAMRIPSFHKILLSFVSKLQISLNPFIQDDINTYYLINGVLQKTTAVENNPGVLNYSLNESERGKSAAQLFSETLWK</sequence>
<accession>A0ACB9WND5</accession>
<evidence type="ECO:0000313" key="2">
    <source>
        <dbReference type="Proteomes" id="UP001057452"/>
    </source>
</evidence>
<organism evidence="1 2">
    <name type="scientific">Chaenocephalus aceratus</name>
    <name type="common">Blackfin icefish</name>
    <name type="synonym">Chaenichthys aceratus</name>
    <dbReference type="NCBI Taxonomy" id="36190"/>
    <lineage>
        <taxon>Eukaryota</taxon>
        <taxon>Metazoa</taxon>
        <taxon>Chordata</taxon>
        <taxon>Craniata</taxon>
        <taxon>Vertebrata</taxon>
        <taxon>Euteleostomi</taxon>
        <taxon>Actinopterygii</taxon>
        <taxon>Neopterygii</taxon>
        <taxon>Teleostei</taxon>
        <taxon>Neoteleostei</taxon>
        <taxon>Acanthomorphata</taxon>
        <taxon>Eupercaria</taxon>
        <taxon>Perciformes</taxon>
        <taxon>Notothenioidei</taxon>
        <taxon>Channichthyidae</taxon>
        <taxon>Chaenocephalus</taxon>
    </lineage>
</organism>
<dbReference type="Proteomes" id="UP001057452">
    <property type="component" value="Chromosome 13"/>
</dbReference>
<comment type="caution">
    <text evidence="1">The sequence shown here is derived from an EMBL/GenBank/DDBJ whole genome shotgun (WGS) entry which is preliminary data.</text>
</comment>
<keyword evidence="2" id="KW-1185">Reference proteome</keyword>
<proteinExistence type="predicted"/>
<feature type="non-terminal residue" evidence="1">
    <location>
        <position position="199"/>
    </location>
</feature>
<reference evidence="1" key="1">
    <citation type="submission" date="2022-05" db="EMBL/GenBank/DDBJ databases">
        <title>Chromosome-level genome of Chaenocephalus aceratus.</title>
        <authorList>
            <person name="Park H."/>
        </authorList>
    </citation>
    <scope>NUCLEOTIDE SEQUENCE</scope>
    <source>
        <strain evidence="1">KU_202001</strain>
    </source>
</reference>
<evidence type="ECO:0000313" key="1">
    <source>
        <dbReference type="EMBL" id="KAI4815307.1"/>
    </source>
</evidence>
<dbReference type="EMBL" id="CM043797">
    <property type="protein sequence ID" value="KAI4815307.1"/>
    <property type="molecule type" value="Genomic_DNA"/>
</dbReference>
<gene>
    <name evidence="1" type="ORF">KUCAC02_005456</name>
</gene>